<dbReference type="CDD" id="cd03017">
    <property type="entry name" value="PRX_BCP"/>
    <property type="match status" value="1"/>
</dbReference>
<dbReference type="AlphaFoldDB" id="A0A381SZB6"/>
<organism evidence="12">
    <name type="scientific">marine metagenome</name>
    <dbReference type="NCBI Taxonomy" id="408172"/>
    <lineage>
        <taxon>unclassified sequences</taxon>
        <taxon>metagenomes</taxon>
        <taxon>ecological metagenomes</taxon>
    </lineage>
</organism>
<dbReference type="GO" id="GO:0008379">
    <property type="term" value="F:thioredoxin peroxidase activity"/>
    <property type="evidence" value="ECO:0007669"/>
    <property type="project" value="TreeGrafter"/>
</dbReference>
<dbReference type="SUPFAM" id="SSF52833">
    <property type="entry name" value="Thioredoxin-like"/>
    <property type="match status" value="1"/>
</dbReference>
<dbReference type="InterPro" id="IPR013766">
    <property type="entry name" value="Thioredoxin_domain"/>
</dbReference>
<dbReference type="Gene3D" id="3.40.30.10">
    <property type="entry name" value="Glutaredoxin"/>
    <property type="match status" value="1"/>
</dbReference>
<reference evidence="12" key="1">
    <citation type="submission" date="2018-05" db="EMBL/GenBank/DDBJ databases">
        <authorList>
            <person name="Lanie J.A."/>
            <person name="Ng W.-L."/>
            <person name="Kazmierczak K.M."/>
            <person name="Andrzejewski T.M."/>
            <person name="Davidsen T.M."/>
            <person name="Wayne K.J."/>
            <person name="Tettelin H."/>
            <person name="Glass J.I."/>
            <person name="Rusch D."/>
            <person name="Podicherti R."/>
            <person name="Tsui H.-C.T."/>
            <person name="Winkler M.E."/>
        </authorList>
    </citation>
    <scope>NUCLEOTIDE SEQUENCE</scope>
</reference>
<evidence type="ECO:0000259" key="11">
    <source>
        <dbReference type="PROSITE" id="PS51352"/>
    </source>
</evidence>
<dbReference type="InterPro" id="IPR036249">
    <property type="entry name" value="Thioredoxin-like_sf"/>
</dbReference>
<protein>
    <recommendedName>
        <fullName evidence="2">thioredoxin-dependent peroxiredoxin</fullName>
        <ecNumber evidence="2">1.11.1.24</ecNumber>
    </recommendedName>
    <alternativeName>
        <fullName evidence="8">Thioredoxin peroxidase</fullName>
    </alternativeName>
</protein>
<dbReference type="Pfam" id="PF00578">
    <property type="entry name" value="AhpC-TSA"/>
    <property type="match status" value="1"/>
</dbReference>
<dbReference type="InterPro" id="IPR000866">
    <property type="entry name" value="AhpC/TSA"/>
</dbReference>
<dbReference type="GO" id="GO:0005737">
    <property type="term" value="C:cytoplasm"/>
    <property type="evidence" value="ECO:0007669"/>
    <property type="project" value="TreeGrafter"/>
</dbReference>
<evidence type="ECO:0000256" key="3">
    <source>
        <dbReference type="ARBA" id="ARBA00022559"/>
    </source>
</evidence>
<keyword evidence="4" id="KW-0049">Antioxidant</keyword>
<sequence>MLQPGAAAPEFSVNDHNGNTIQLKDYRGKKIVLWFYPKADTPGCTMEGQGFRDDFKKFEEKDIQIFGVSLDNENDNKAFAKKFSFPYPLLCDVNREIALGYHAVKSKEDQYAARISYVIGEDGKILEGIENVDTKNHSKDLCSRY</sequence>
<dbReference type="EC" id="1.11.1.24" evidence="2"/>
<accession>A0A381SZB6</accession>
<gene>
    <name evidence="12" type="ORF">METZ01_LOCUS61663</name>
</gene>
<keyword evidence="7" id="KW-0676">Redox-active center</keyword>
<evidence type="ECO:0000256" key="8">
    <source>
        <dbReference type="ARBA" id="ARBA00032824"/>
    </source>
</evidence>
<comment type="similarity">
    <text evidence="9">Belongs to the peroxiredoxin family. BCP/PrxQ subfamily.</text>
</comment>
<evidence type="ECO:0000313" key="12">
    <source>
        <dbReference type="EMBL" id="SVA08809.1"/>
    </source>
</evidence>
<evidence type="ECO:0000256" key="2">
    <source>
        <dbReference type="ARBA" id="ARBA00013017"/>
    </source>
</evidence>
<dbReference type="InterPro" id="IPR050924">
    <property type="entry name" value="Peroxiredoxin_BCP/PrxQ"/>
</dbReference>
<dbReference type="FunFam" id="3.40.30.10:FF:000007">
    <property type="entry name" value="Thioredoxin-dependent thiol peroxidase"/>
    <property type="match status" value="1"/>
</dbReference>
<keyword evidence="6" id="KW-1015">Disulfide bond</keyword>
<evidence type="ECO:0000256" key="6">
    <source>
        <dbReference type="ARBA" id="ARBA00023157"/>
    </source>
</evidence>
<feature type="domain" description="Thioredoxin" evidence="11">
    <location>
        <begin position="2"/>
        <end position="145"/>
    </location>
</feature>
<keyword evidence="3" id="KW-0575">Peroxidase</keyword>
<evidence type="ECO:0000256" key="9">
    <source>
        <dbReference type="ARBA" id="ARBA00038489"/>
    </source>
</evidence>
<evidence type="ECO:0000256" key="7">
    <source>
        <dbReference type="ARBA" id="ARBA00023284"/>
    </source>
</evidence>
<dbReference type="PROSITE" id="PS51352">
    <property type="entry name" value="THIOREDOXIN_2"/>
    <property type="match status" value="1"/>
</dbReference>
<comment type="catalytic activity">
    <reaction evidence="10">
        <text>a hydroperoxide + [thioredoxin]-dithiol = an alcohol + [thioredoxin]-disulfide + H2O</text>
        <dbReference type="Rhea" id="RHEA:62620"/>
        <dbReference type="Rhea" id="RHEA-COMP:10698"/>
        <dbReference type="Rhea" id="RHEA-COMP:10700"/>
        <dbReference type="ChEBI" id="CHEBI:15377"/>
        <dbReference type="ChEBI" id="CHEBI:29950"/>
        <dbReference type="ChEBI" id="CHEBI:30879"/>
        <dbReference type="ChEBI" id="CHEBI:35924"/>
        <dbReference type="ChEBI" id="CHEBI:50058"/>
        <dbReference type="EC" id="1.11.1.24"/>
    </reaction>
</comment>
<evidence type="ECO:0000256" key="5">
    <source>
        <dbReference type="ARBA" id="ARBA00023002"/>
    </source>
</evidence>
<dbReference type="PANTHER" id="PTHR42801:SF4">
    <property type="entry name" value="AHPC_TSA FAMILY PROTEIN"/>
    <property type="match status" value="1"/>
</dbReference>
<dbReference type="InterPro" id="IPR024706">
    <property type="entry name" value="Peroxiredoxin_AhpC-typ"/>
</dbReference>
<dbReference type="EMBL" id="UINC01003732">
    <property type="protein sequence ID" value="SVA08809.1"/>
    <property type="molecule type" value="Genomic_DNA"/>
</dbReference>
<name>A0A381SZB6_9ZZZZ</name>
<dbReference type="GO" id="GO:0045454">
    <property type="term" value="P:cell redox homeostasis"/>
    <property type="evidence" value="ECO:0007669"/>
    <property type="project" value="TreeGrafter"/>
</dbReference>
<keyword evidence="5" id="KW-0560">Oxidoreductase</keyword>
<proteinExistence type="inferred from homology"/>
<evidence type="ECO:0000256" key="10">
    <source>
        <dbReference type="ARBA" id="ARBA00049091"/>
    </source>
</evidence>
<evidence type="ECO:0000256" key="4">
    <source>
        <dbReference type="ARBA" id="ARBA00022862"/>
    </source>
</evidence>
<evidence type="ECO:0000256" key="1">
    <source>
        <dbReference type="ARBA" id="ARBA00011245"/>
    </source>
</evidence>
<dbReference type="PANTHER" id="PTHR42801">
    <property type="entry name" value="THIOREDOXIN-DEPENDENT PEROXIDE REDUCTASE"/>
    <property type="match status" value="1"/>
</dbReference>
<comment type="subunit">
    <text evidence="1">Monomer.</text>
</comment>
<dbReference type="PIRSF" id="PIRSF000239">
    <property type="entry name" value="AHPC"/>
    <property type="match status" value="1"/>
</dbReference>
<dbReference type="GO" id="GO:0034599">
    <property type="term" value="P:cellular response to oxidative stress"/>
    <property type="evidence" value="ECO:0007669"/>
    <property type="project" value="TreeGrafter"/>
</dbReference>